<evidence type="ECO:0000256" key="5">
    <source>
        <dbReference type="ARBA" id="ARBA00022927"/>
    </source>
</evidence>
<comment type="subunit">
    <text evidence="7">Adaptor protein complex 3 (AP-3) is a heterotetramer.</text>
</comment>
<comment type="subcellular location">
    <subcellularLocation>
        <location evidence="1">Endomembrane system</location>
    </subcellularLocation>
    <subcellularLocation>
        <location evidence="7">Golgi apparatus</location>
    </subcellularLocation>
</comment>
<feature type="compositionally biased region" description="Basic and acidic residues" evidence="8">
    <location>
        <begin position="952"/>
        <end position="967"/>
    </location>
</feature>
<dbReference type="Gene3D" id="1.25.10.10">
    <property type="entry name" value="Leucine-rich Repeat Variant"/>
    <property type="match status" value="1"/>
</dbReference>
<accession>A0A5D2N4B4</accession>
<evidence type="ECO:0000256" key="8">
    <source>
        <dbReference type="SAM" id="MobiDB-lite"/>
    </source>
</evidence>
<dbReference type="Proteomes" id="UP000322667">
    <property type="component" value="Chromosome A12"/>
</dbReference>
<dbReference type="PANTHER" id="PTHR22781">
    <property type="entry name" value="DELTA ADAPTIN-RELATED"/>
    <property type="match status" value="1"/>
</dbReference>
<evidence type="ECO:0000256" key="2">
    <source>
        <dbReference type="ARBA" id="ARBA00006613"/>
    </source>
</evidence>
<keyword evidence="4" id="KW-0677">Repeat</keyword>
<dbReference type="SUPFAM" id="SSF48371">
    <property type="entry name" value="ARM repeat"/>
    <property type="match status" value="1"/>
</dbReference>
<evidence type="ECO:0000313" key="10">
    <source>
        <dbReference type="EMBL" id="TYH98338.1"/>
    </source>
</evidence>
<dbReference type="InterPro" id="IPR016024">
    <property type="entry name" value="ARM-type_fold"/>
</dbReference>
<feature type="compositionally biased region" description="Polar residues" evidence="8">
    <location>
        <begin position="896"/>
        <end position="907"/>
    </location>
</feature>
<dbReference type="Pfam" id="PF01602">
    <property type="entry name" value="Adaptin_N"/>
    <property type="match status" value="1"/>
</dbReference>
<proteinExistence type="inferred from homology"/>
<evidence type="ECO:0000256" key="7">
    <source>
        <dbReference type="PIRNR" id="PIRNR037092"/>
    </source>
</evidence>
<keyword evidence="7" id="KW-0333">Golgi apparatus</keyword>
<sequence length="998" mass="111762">MSSSSVVSLIKVKQNPKRKKNTKNALPSPIQNFPRKFHLFYQSPTLKNLPNAKFHQITLNNQTPKSLSLHKSQMSGPSLMDSLFQRTLEDLIKGLRQQLIGEQAFISKALEEIRKEIKSTDLSTKSTALLKLCYLSNLHFHDMSFAAFHALEVLSSPRFSHKKIAYHAISLSFHDSTPVLLLITNHLRKDLTSTNEFEVSLSLQCLSRIANVDLARDLTPEVFTLLSSNKLYVRKRAVAVVLRVFEKYPDSVRVCFKRLVENLENYDPQILSAVVGVFSELACKDPRSYLPLAPEFYKILVDSKSNWISIKVLKIFAKLAPLEPRLANRVVEPICDLMRKTGAKSLLFECVRTVVTSFSEYESAVRLAVEKIREFLVDEDPNLKYLGLHALSIVASKHLWVVSENKEVLIKSLSDPDPNIKIESLRLVMAMVSEHNVAEISKVLVNYALKSDPLFCNEILGSILSTCSRNVYEIIVDFDWYVSLLGEMSRIPHCQMGEEIENQFIDIGLRVKDVRPELVRVARDLLIDPALLGNSFLHRVLSAAAWVSGEYVEFSRNPLEFMEALLQPRTSLLPPSIMAIYIQSAFKVLVFCLHTCFVRGGSTAGVSASASYESFDDLSVENGADSTVAHGQTCTSAPITNESIVNLLKLVELALSPLLGSHDVEVQERARNLLGFVDLIKLEALNSSGQEENDSERKGVEATKIIRLVHDAFSKELGPVSLTAQGKVPVPDGLTLNENLGDLETICGDIELPSSNTFSFGYPSEEKDVSSFSNLQIKEDSGQLNESTSLLAEHRKRHGLYYLPSGKSEVISNDYPPANDPALQGDNNDNASDLVKLTAESLVPKRKPNHSKPRPVVVKLDEVDEKPVAVKQLESRDDSLSGAVRDILFGSEDILPTSSRSNLPNSNRKGKKKQHMITQVESKENVVDDGNSSSRRRKDHSHGKERRHRKKNAEERNETDRKEKESSSNHPRRHKSRQRAEEPLKVPPQTSVIPDFLL</sequence>
<dbReference type="InterPro" id="IPR011989">
    <property type="entry name" value="ARM-like"/>
</dbReference>
<dbReference type="FunFam" id="1.25.10.10:FF:000360">
    <property type="entry name" value="AP-3 complex subunit delta"/>
    <property type="match status" value="1"/>
</dbReference>
<reference evidence="10 11" key="1">
    <citation type="submission" date="2019-07" db="EMBL/GenBank/DDBJ databases">
        <title>WGS assembly of Gossypium tomentosum.</title>
        <authorList>
            <person name="Chen Z.J."/>
            <person name="Sreedasyam A."/>
            <person name="Ando A."/>
            <person name="Song Q."/>
            <person name="De L."/>
            <person name="Hulse-Kemp A."/>
            <person name="Ding M."/>
            <person name="Ye W."/>
            <person name="Kirkbride R."/>
            <person name="Jenkins J."/>
            <person name="Plott C."/>
            <person name="Lovell J."/>
            <person name="Lin Y.-M."/>
            <person name="Vaughn R."/>
            <person name="Liu B."/>
            <person name="Li W."/>
            <person name="Simpson S."/>
            <person name="Scheffler B."/>
            <person name="Saski C."/>
            <person name="Grover C."/>
            <person name="Hu G."/>
            <person name="Conover J."/>
            <person name="Carlson J."/>
            <person name="Shu S."/>
            <person name="Boston L."/>
            <person name="Williams M."/>
            <person name="Peterson D."/>
            <person name="Mcgee K."/>
            <person name="Jones D."/>
            <person name="Wendel J."/>
            <person name="Stelly D."/>
            <person name="Grimwood J."/>
            <person name="Schmutz J."/>
        </authorList>
    </citation>
    <scope>NUCLEOTIDE SEQUENCE [LARGE SCALE GENOMIC DNA]</scope>
    <source>
        <strain evidence="10">7179.01</strain>
    </source>
</reference>
<organism evidence="10 11">
    <name type="scientific">Gossypium tomentosum</name>
    <name type="common">Hawaiian cotton</name>
    <name type="synonym">Gossypium sandvicense</name>
    <dbReference type="NCBI Taxonomy" id="34277"/>
    <lineage>
        <taxon>Eukaryota</taxon>
        <taxon>Viridiplantae</taxon>
        <taxon>Streptophyta</taxon>
        <taxon>Embryophyta</taxon>
        <taxon>Tracheophyta</taxon>
        <taxon>Spermatophyta</taxon>
        <taxon>Magnoliopsida</taxon>
        <taxon>eudicotyledons</taxon>
        <taxon>Gunneridae</taxon>
        <taxon>Pentapetalae</taxon>
        <taxon>rosids</taxon>
        <taxon>malvids</taxon>
        <taxon>Malvales</taxon>
        <taxon>Malvaceae</taxon>
        <taxon>Malvoideae</taxon>
        <taxon>Gossypium</taxon>
    </lineage>
</organism>
<feature type="compositionally biased region" description="Basic residues" evidence="8">
    <location>
        <begin position="934"/>
        <end position="951"/>
    </location>
</feature>
<dbReference type="GO" id="GO:0005794">
    <property type="term" value="C:Golgi apparatus"/>
    <property type="evidence" value="ECO:0007669"/>
    <property type="project" value="UniProtKB-SubCell"/>
</dbReference>
<evidence type="ECO:0000313" key="11">
    <source>
        <dbReference type="Proteomes" id="UP000322667"/>
    </source>
</evidence>
<dbReference type="AlphaFoldDB" id="A0A5D2N4B4"/>
<comment type="function">
    <text evidence="7">Part of the AP-3 complex, an adaptor-related complex which seems to be clathrin-associated. The complex is associated with the Golgi region as well as more peripheral structures. It facilitates the budding of vesicles from the Golgi membrane and may be directly involved in trafficking to the vacuole. It also function in maintaining the identity of lytic vacuoles and in regulating the transition between storage and lytic vacuoles.</text>
</comment>
<evidence type="ECO:0000256" key="4">
    <source>
        <dbReference type="ARBA" id="ARBA00022737"/>
    </source>
</evidence>
<dbReference type="GO" id="GO:0006896">
    <property type="term" value="P:Golgi to vacuole transport"/>
    <property type="evidence" value="ECO:0007669"/>
    <property type="project" value="TreeGrafter"/>
</dbReference>
<feature type="domain" description="Clathrin/coatomer adaptor adaptin-like N-terminal" evidence="9">
    <location>
        <begin position="102"/>
        <end position="678"/>
    </location>
</feature>
<keyword evidence="11" id="KW-1185">Reference proteome</keyword>
<feature type="region of interest" description="Disordered" evidence="8">
    <location>
        <begin position="894"/>
        <end position="998"/>
    </location>
</feature>
<keyword evidence="5 7" id="KW-0653">Protein transport</keyword>
<gene>
    <name evidence="10" type="ORF">ES332_A12G303100v1</name>
</gene>
<evidence type="ECO:0000256" key="6">
    <source>
        <dbReference type="ARBA" id="ARBA00023136"/>
    </source>
</evidence>
<feature type="region of interest" description="Disordered" evidence="8">
    <location>
        <begin position="1"/>
        <end position="29"/>
    </location>
</feature>
<dbReference type="GO" id="GO:0010008">
    <property type="term" value="C:endosome membrane"/>
    <property type="evidence" value="ECO:0007669"/>
    <property type="project" value="TreeGrafter"/>
</dbReference>
<keyword evidence="6" id="KW-0472">Membrane</keyword>
<comment type="similarity">
    <text evidence="2 7">Belongs to the adaptor complexes large subunit family.</text>
</comment>
<keyword evidence="3 7" id="KW-0813">Transport</keyword>
<evidence type="ECO:0000256" key="3">
    <source>
        <dbReference type="ARBA" id="ARBA00022448"/>
    </source>
</evidence>
<name>A0A5D2N4B4_GOSTO</name>
<protein>
    <recommendedName>
        <fullName evidence="7">AP-3 complex subunit delta</fullName>
    </recommendedName>
</protein>
<dbReference type="InterPro" id="IPR002553">
    <property type="entry name" value="Clathrin/coatomer_adapt-like_N"/>
</dbReference>
<evidence type="ECO:0000256" key="1">
    <source>
        <dbReference type="ARBA" id="ARBA00004308"/>
    </source>
</evidence>
<dbReference type="GO" id="GO:0006623">
    <property type="term" value="P:protein targeting to vacuole"/>
    <property type="evidence" value="ECO:0007669"/>
    <property type="project" value="TreeGrafter"/>
</dbReference>
<dbReference type="PANTHER" id="PTHR22781:SF12">
    <property type="entry name" value="AP-3 COMPLEX SUBUNIT DELTA-1"/>
    <property type="match status" value="1"/>
</dbReference>
<dbReference type="EMBL" id="CM017621">
    <property type="protein sequence ID" value="TYH98338.1"/>
    <property type="molecule type" value="Genomic_DNA"/>
</dbReference>
<evidence type="ECO:0000259" key="9">
    <source>
        <dbReference type="Pfam" id="PF01602"/>
    </source>
</evidence>
<dbReference type="InterPro" id="IPR017105">
    <property type="entry name" value="AP3_complex_dsu"/>
</dbReference>
<dbReference type="PIRSF" id="PIRSF037092">
    <property type="entry name" value="AP3_complex_delta"/>
    <property type="match status" value="1"/>
</dbReference>
<dbReference type="GO" id="GO:0030123">
    <property type="term" value="C:AP-3 adaptor complex"/>
    <property type="evidence" value="ECO:0007669"/>
    <property type="project" value="InterPro"/>
</dbReference>